<evidence type="ECO:0000256" key="1">
    <source>
        <dbReference type="SAM" id="MobiDB-lite"/>
    </source>
</evidence>
<feature type="compositionally biased region" description="Pro residues" evidence="1">
    <location>
        <begin position="637"/>
        <end position="646"/>
    </location>
</feature>
<feature type="domain" description="Exoribonuclease Xrn1 D2/D3" evidence="3">
    <location>
        <begin position="80"/>
        <end position="276"/>
    </location>
</feature>
<feature type="compositionally biased region" description="Low complexity" evidence="1">
    <location>
        <begin position="627"/>
        <end position="636"/>
    </location>
</feature>
<protein>
    <submittedName>
        <fullName evidence="4">Predicted protein</fullName>
    </submittedName>
</protein>
<name>C1N1S8_MICPC</name>
<dbReference type="RefSeq" id="XP_003061965.1">
    <property type="nucleotide sequence ID" value="XM_003061919.1"/>
</dbReference>
<dbReference type="STRING" id="564608.C1N1S8"/>
<dbReference type="Pfam" id="PF18334">
    <property type="entry name" value="XRN1_D2_D3"/>
    <property type="match status" value="1"/>
</dbReference>
<proteinExistence type="predicted"/>
<dbReference type="AlphaFoldDB" id="C1N1S8"/>
<dbReference type="InterPro" id="IPR041385">
    <property type="entry name" value="SH3_12"/>
</dbReference>
<keyword evidence="5" id="KW-1185">Reference proteome</keyword>
<dbReference type="OrthoDB" id="372487at2759"/>
<reference evidence="4 5" key="1">
    <citation type="journal article" date="2009" name="Science">
        <title>Green evolution and dynamic adaptations revealed by genomes of the marine picoeukaryotes Micromonas.</title>
        <authorList>
            <person name="Worden A.Z."/>
            <person name="Lee J.H."/>
            <person name="Mock T."/>
            <person name="Rouze P."/>
            <person name="Simmons M.P."/>
            <person name="Aerts A.L."/>
            <person name="Allen A.E."/>
            <person name="Cuvelier M.L."/>
            <person name="Derelle E."/>
            <person name="Everett M.V."/>
            <person name="Foulon E."/>
            <person name="Grimwood J."/>
            <person name="Gundlach H."/>
            <person name="Henrissat B."/>
            <person name="Napoli C."/>
            <person name="McDonald S.M."/>
            <person name="Parker M.S."/>
            <person name="Rombauts S."/>
            <person name="Salamov A."/>
            <person name="Von Dassow P."/>
            <person name="Badger J.H."/>
            <person name="Coutinho P.M."/>
            <person name="Demir E."/>
            <person name="Dubchak I."/>
            <person name="Gentemann C."/>
            <person name="Eikrem W."/>
            <person name="Gready J.E."/>
            <person name="John U."/>
            <person name="Lanier W."/>
            <person name="Lindquist E.A."/>
            <person name="Lucas S."/>
            <person name="Mayer K.F."/>
            <person name="Moreau H."/>
            <person name="Not F."/>
            <person name="Otillar R."/>
            <person name="Panaud O."/>
            <person name="Pangilinan J."/>
            <person name="Paulsen I."/>
            <person name="Piegu B."/>
            <person name="Poliakov A."/>
            <person name="Robbens S."/>
            <person name="Schmutz J."/>
            <person name="Toulza E."/>
            <person name="Wyss T."/>
            <person name="Zelensky A."/>
            <person name="Zhou K."/>
            <person name="Armbrust E.V."/>
            <person name="Bhattacharya D."/>
            <person name="Goodenough U.W."/>
            <person name="Van de Peer Y."/>
            <person name="Grigoriev I.V."/>
        </authorList>
    </citation>
    <scope>NUCLEOTIDE SEQUENCE [LARGE SCALE GENOMIC DNA]</scope>
    <source>
        <strain evidence="4 5">CCMP1545</strain>
    </source>
</reference>
<gene>
    <name evidence="4" type="ORF">MICPUCDRAFT_69996</name>
</gene>
<dbReference type="Pfam" id="PF18129">
    <property type="entry name" value="SH3_12"/>
    <property type="match status" value="1"/>
</dbReference>
<evidence type="ECO:0000313" key="4">
    <source>
        <dbReference type="EMBL" id="EEH53677.1"/>
    </source>
</evidence>
<sequence>MLTTRGLDVGRVDVTLHCRACEGLVRHPDGSLQKRFGKTDARVPVNVVLLADPSPSPRLAERPALTGDAAKDAKAAVSGFSVGDATLYLGRSHFGAVATIAAIDEAKGLEVTIEPSAACTGVGRRILQGVFGGRYENPGAVARKLGLNPRALSQLTGPLWIAPTKDCGRFDRVDVGLNLKSGNKGLCVSDYTRPQKEGNGWEYSQHAIKLMQEYKAKHGWVFNAIMADPDNGFEGLLLDDALKHVAEPSRLGMLKDLKAWLKATPAARKPLVSKFSKVAAEEAIRALYAATGAREVAGGRPPPIALESVSPLALMQPVRAGEILDLYAGGDFDLGDRVAMVGDSGAPAFGTRGYVVAVHGEAAEVMFDVDFVGATDLHGALPERRGALLPTAQLVNLSHPPAMPQLGAAAPDQKKADKKGKDLKLPKGFKEAWREDNGGGGKGILAMAAALLPGKANGAGAAATAPPAGPRMPVAGSKGFDGGMGRGRGKPPPGGGVSSKTLGAVPAPKPGAPGSPGSPADLMAMLTGANNKAATSDIMNMLGVGGGGGGATAAPAPKSAPAPPPPAPGAALMSMLGIGGGAPAPAPPAAKPAALSLEQIEAAAMAGGGGGGAKPAKVSAKQPPAPKRAAAAGVAPAPAPAPAPPGANDPAAFWNMLSGGGVPAVAMPPMPTAPPKAVVASAAAAAPPPPPMPAATASLSDIEVPATAAATAGDDPLAFWKELQSQHKAEAERLTGGSGDGDGGGGDGGRSRMSSHRRRSKK</sequence>
<dbReference type="Gene3D" id="2.30.30.750">
    <property type="match status" value="1"/>
</dbReference>
<evidence type="ECO:0000313" key="5">
    <source>
        <dbReference type="Proteomes" id="UP000001876"/>
    </source>
</evidence>
<dbReference type="InterPro" id="IPR047008">
    <property type="entry name" value="XRN1_SH3_sf"/>
</dbReference>
<feature type="region of interest" description="Disordered" evidence="1">
    <location>
        <begin position="724"/>
        <end position="762"/>
    </location>
</feature>
<feature type="domain" description="5'-3' exoribonuclease 1 SH3-like" evidence="2">
    <location>
        <begin position="331"/>
        <end position="396"/>
    </location>
</feature>
<organism evidence="5">
    <name type="scientific">Micromonas pusilla (strain CCMP1545)</name>
    <name type="common">Picoplanktonic green alga</name>
    <dbReference type="NCBI Taxonomy" id="564608"/>
    <lineage>
        <taxon>Eukaryota</taxon>
        <taxon>Viridiplantae</taxon>
        <taxon>Chlorophyta</taxon>
        <taxon>Mamiellophyceae</taxon>
        <taxon>Mamiellales</taxon>
        <taxon>Mamiellaceae</taxon>
        <taxon>Micromonas</taxon>
    </lineage>
</organism>
<feature type="region of interest" description="Disordered" evidence="1">
    <location>
        <begin position="547"/>
        <end position="566"/>
    </location>
</feature>
<evidence type="ECO:0000259" key="2">
    <source>
        <dbReference type="Pfam" id="PF18129"/>
    </source>
</evidence>
<feature type="region of interest" description="Disordered" evidence="1">
    <location>
        <begin position="606"/>
        <end position="646"/>
    </location>
</feature>
<dbReference type="GeneID" id="9687405"/>
<feature type="compositionally biased region" description="Basic and acidic residues" evidence="1">
    <location>
        <begin position="724"/>
        <end position="733"/>
    </location>
</feature>
<dbReference type="KEGG" id="mpp:MICPUCDRAFT_69996"/>
<feature type="region of interest" description="Disordered" evidence="1">
    <location>
        <begin position="479"/>
        <end position="521"/>
    </location>
</feature>
<dbReference type="eggNOG" id="KOG2045">
    <property type="taxonomic scope" value="Eukaryota"/>
</dbReference>
<feature type="compositionally biased region" description="Basic residues" evidence="1">
    <location>
        <begin position="753"/>
        <end position="762"/>
    </location>
</feature>
<feature type="compositionally biased region" description="Gly residues" evidence="1">
    <location>
        <begin position="736"/>
        <end position="748"/>
    </location>
</feature>
<dbReference type="InterPro" id="IPR041106">
    <property type="entry name" value="XRN1_D2_D3"/>
</dbReference>
<evidence type="ECO:0000259" key="3">
    <source>
        <dbReference type="Pfam" id="PF18334"/>
    </source>
</evidence>
<dbReference type="Proteomes" id="UP000001876">
    <property type="component" value="Unassembled WGS sequence"/>
</dbReference>
<dbReference type="InterPro" id="IPR047007">
    <property type="entry name" value="XRN1_D1_sf"/>
</dbReference>
<dbReference type="EMBL" id="GG663745">
    <property type="protein sequence ID" value="EEH53677.1"/>
    <property type="molecule type" value="Genomic_DNA"/>
</dbReference>
<dbReference type="Gene3D" id="2.170.260.40">
    <property type="match status" value="1"/>
</dbReference>
<accession>C1N1S8</accession>